<feature type="compositionally biased region" description="Polar residues" evidence="1">
    <location>
        <begin position="359"/>
        <end position="373"/>
    </location>
</feature>
<dbReference type="GeneID" id="98176631"/>
<gene>
    <name evidence="2" type="ORF">MFIFM68171_05888</name>
</gene>
<feature type="region of interest" description="Disordered" evidence="1">
    <location>
        <begin position="1"/>
        <end position="32"/>
    </location>
</feature>
<feature type="compositionally biased region" description="Polar residues" evidence="1">
    <location>
        <begin position="501"/>
        <end position="510"/>
    </location>
</feature>
<dbReference type="Proteomes" id="UP001628179">
    <property type="component" value="Unassembled WGS sequence"/>
</dbReference>
<feature type="compositionally biased region" description="Polar residues" evidence="1">
    <location>
        <begin position="451"/>
        <end position="465"/>
    </location>
</feature>
<sequence length="1015" mass="108846">MPPRRKAAGPGLGSGSAPASRTYESTPVPQQVRFPARRRIVRTYGRRSLPAALPTSGSGLSESARRRLRQQTLTQVGYVRAEAAELEIDEEEEAESGERIEGDDDLEEVIEWEEGEEEGKRRGKGKGTTTGTGRGRKGKRRRKTMGDAPMPNPASSFHTQTLTQFLGERVRQGDALRVEDEDEDDRDGGIPPPLAQTPTKPRKRPSPSRAGDPHTPSNKRIKVNLDEVPSSQPTPFTPMLGYSPIQPARSPLKEKSTNVDAPPPTEETISKWPRNLVIQDSYSQGNSPIIPSSSSASLPMETPKKEEKPKREPLAEIPVASLELGGSWRKDAETPTGTRSTGGTRAFAEIPDSDAELESNWSTPFKGLSTHQTPLKDRDGAGFEIASDPGSGARTGVAWGSGTPTQVVQGMDDESAPSTGKSNKENEPASLKLGDDGDETASEEESPGTPTPTMRKSKSQTSQTAGGKGRPADNAASQLAASEESVSEDEPPTPTPAPGKSGSQHRASTSKSDERISKADSNVQDSDELTASEDEQHGTPTQVLPKAASQRASILRKRNSTPEVLTSESSTGDGPTTPTPIARRVQIELPPPSSAEEAEEVYEETPRKPAKTLSPIFQRHTQGRSQYYSQGLESQRVPMQVIRSLGPQTDRSDILISVRPDIVDEIVKGMRDHEFRPYRFPIQVLRGWIYTADPAGGEVKYMATLGPAKEPGEIDSSSGLGNAEFNAGTVGRGSWYAHELLQVYRLNNPVPLADMPDNGLGDGAPQKYRYIPPAIVGQLLANLRCALFAEVGDGEGGSGRGVGGDGATTTTTTQELEEQLRSDIVQSTQMHCLLEEADEDEDEVIPASQGRLGVAVAAATAATTAAAKTADEMLFARPAVPPPRSSQRLRNQKQARSQQNSKTAPSNSVRPSQATTASDISSSPVPSSPQKPADSSPFAVASVPRPAQASFNEPSLPDLLDVMREEDDDGSLIRLPPVTLGSSSQAVLLPPDSLLVEEVRQPPAVVIWDSEDDEE</sequence>
<feature type="compositionally biased region" description="Basic and acidic residues" evidence="1">
    <location>
        <begin position="168"/>
        <end position="178"/>
    </location>
</feature>
<evidence type="ECO:0000313" key="3">
    <source>
        <dbReference type="Proteomes" id="UP001628179"/>
    </source>
</evidence>
<feature type="region of interest" description="Disordered" evidence="1">
    <location>
        <begin position="878"/>
        <end position="957"/>
    </location>
</feature>
<feature type="compositionally biased region" description="Acidic residues" evidence="1">
    <location>
        <begin position="86"/>
        <end position="117"/>
    </location>
</feature>
<feature type="compositionally biased region" description="Low complexity" evidence="1">
    <location>
        <begin position="334"/>
        <end position="345"/>
    </location>
</feature>
<evidence type="ECO:0000256" key="1">
    <source>
        <dbReference type="SAM" id="MobiDB-lite"/>
    </source>
</evidence>
<feature type="compositionally biased region" description="Basic residues" evidence="1">
    <location>
        <begin position="134"/>
        <end position="143"/>
    </location>
</feature>
<feature type="region of interest" description="Disordered" evidence="1">
    <location>
        <begin position="45"/>
        <end position="67"/>
    </location>
</feature>
<feature type="compositionally biased region" description="Polar residues" evidence="1">
    <location>
        <begin position="885"/>
        <end position="920"/>
    </location>
</feature>
<comment type="caution">
    <text evidence="2">The sequence shown here is derived from an EMBL/GenBank/DDBJ whole genome shotgun (WGS) entry which is preliminary data.</text>
</comment>
<protein>
    <submittedName>
        <fullName evidence="2">Uncharacterized protein</fullName>
    </submittedName>
</protein>
<evidence type="ECO:0000313" key="2">
    <source>
        <dbReference type="EMBL" id="GAB1315678.1"/>
    </source>
</evidence>
<name>A0ABQ0GD32_9PEZI</name>
<dbReference type="EMBL" id="BAAFSV010000003">
    <property type="protein sequence ID" value="GAB1315678.1"/>
    <property type="molecule type" value="Genomic_DNA"/>
</dbReference>
<keyword evidence="3" id="KW-1185">Reference proteome</keyword>
<reference evidence="2 3" key="1">
    <citation type="submission" date="2024-09" db="EMBL/GenBank/DDBJ databases">
        <title>Itraconazole resistance in Madurella fahalii resulting from another homologue of gene encoding cytochrome P450 14-alpha sterol demethylase (CYP51).</title>
        <authorList>
            <person name="Yoshioka I."/>
            <person name="Fahal A.H."/>
            <person name="Kaneko S."/>
            <person name="Yaguchi T."/>
        </authorList>
    </citation>
    <scope>NUCLEOTIDE SEQUENCE [LARGE SCALE GENOMIC DNA]</scope>
    <source>
        <strain evidence="2 3">IFM 68171</strain>
    </source>
</reference>
<feature type="compositionally biased region" description="Low complexity" evidence="1">
    <location>
        <begin position="287"/>
        <end position="301"/>
    </location>
</feature>
<feature type="region of interest" description="Disordered" evidence="1">
    <location>
        <begin position="86"/>
        <end position="616"/>
    </location>
</feature>
<feature type="compositionally biased region" description="Low complexity" evidence="1">
    <location>
        <begin position="566"/>
        <end position="580"/>
    </location>
</feature>
<proteinExistence type="predicted"/>
<feature type="compositionally biased region" description="Basic and acidic residues" evidence="1">
    <location>
        <begin position="302"/>
        <end position="314"/>
    </location>
</feature>
<dbReference type="RefSeq" id="XP_070917409.1">
    <property type="nucleotide sequence ID" value="XM_071061308.1"/>
</dbReference>
<accession>A0ABQ0GD32</accession>
<feature type="compositionally biased region" description="Acidic residues" evidence="1">
    <location>
        <begin position="436"/>
        <end position="446"/>
    </location>
</feature>
<feature type="compositionally biased region" description="Polar residues" evidence="1">
    <location>
        <begin position="153"/>
        <end position="164"/>
    </location>
</feature>
<organism evidence="2 3">
    <name type="scientific">Madurella fahalii</name>
    <dbReference type="NCBI Taxonomy" id="1157608"/>
    <lineage>
        <taxon>Eukaryota</taxon>
        <taxon>Fungi</taxon>
        <taxon>Dikarya</taxon>
        <taxon>Ascomycota</taxon>
        <taxon>Pezizomycotina</taxon>
        <taxon>Sordariomycetes</taxon>
        <taxon>Sordariomycetidae</taxon>
        <taxon>Sordariales</taxon>
        <taxon>Sordariales incertae sedis</taxon>
        <taxon>Madurella</taxon>
    </lineage>
</organism>